<dbReference type="AlphaFoldDB" id="A0A494TFG0"/>
<keyword evidence="1" id="KW-0732">Signal</keyword>
<feature type="chain" id="PRO_5019765820" description="Outer membrane protein beta-barrel domain-containing protein" evidence="1">
    <location>
        <begin position="34"/>
        <end position="157"/>
    </location>
</feature>
<organism evidence="2 3">
    <name type="scientific">Sphingomonas paeninsulae</name>
    <dbReference type="NCBI Taxonomy" id="2319844"/>
    <lineage>
        <taxon>Bacteria</taxon>
        <taxon>Pseudomonadati</taxon>
        <taxon>Pseudomonadota</taxon>
        <taxon>Alphaproteobacteria</taxon>
        <taxon>Sphingomonadales</taxon>
        <taxon>Sphingomonadaceae</taxon>
        <taxon>Sphingomonas</taxon>
    </lineage>
</organism>
<keyword evidence="2" id="KW-0614">Plasmid</keyword>
<dbReference type="RefSeq" id="WP_121150278.1">
    <property type="nucleotide sequence ID" value="NZ_CP032827.1"/>
</dbReference>
<accession>A0A494TFG0</accession>
<evidence type="ECO:0000256" key="1">
    <source>
        <dbReference type="SAM" id="SignalP"/>
    </source>
</evidence>
<keyword evidence="3" id="KW-1185">Reference proteome</keyword>
<evidence type="ECO:0008006" key="4">
    <source>
        <dbReference type="Google" id="ProtNLM"/>
    </source>
</evidence>
<dbReference type="Pfam" id="PF09694">
    <property type="entry name" value="Gcw_chp"/>
    <property type="match status" value="1"/>
</dbReference>
<protein>
    <recommendedName>
        <fullName evidence="4">Outer membrane protein beta-barrel domain-containing protein</fullName>
    </recommendedName>
</protein>
<geneLocation type="plasmid" evidence="2">
    <name>unnamed2</name>
</geneLocation>
<dbReference type="OrthoDB" id="9793561at2"/>
<dbReference type="NCBIfam" id="TIGR02001">
    <property type="entry name" value="gcw_chp"/>
    <property type="match status" value="1"/>
</dbReference>
<sequence length="157" mass="16311">MIARTSGTCALGRVALSFAALAMLAGGASTAQAQVRGADTAIVMPEQTNVPMPPPVLSVSVTGASDYIFRGVSQTENGPAVFAGAKINYDHFYVAAGGENVDFRNGIDVEYDLSAGWASSLAGFDVDVGAIRYGYIGAHDFGRLYRSHLVASAKLGF</sequence>
<dbReference type="EMBL" id="CP032827">
    <property type="protein sequence ID" value="AYJ84581.1"/>
    <property type="molecule type" value="Genomic_DNA"/>
</dbReference>
<dbReference type="GeneID" id="39491220"/>
<dbReference type="Proteomes" id="UP000276254">
    <property type="component" value="Plasmid unnamed2"/>
</dbReference>
<evidence type="ECO:0000313" key="2">
    <source>
        <dbReference type="EMBL" id="AYJ84581.1"/>
    </source>
</evidence>
<dbReference type="InterPro" id="IPR010239">
    <property type="entry name" value="CHP02001"/>
</dbReference>
<dbReference type="KEGG" id="spha:D3Y57_00195"/>
<proteinExistence type="predicted"/>
<name>A0A494TFG0_SPHPE</name>
<feature type="signal peptide" evidence="1">
    <location>
        <begin position="1"/>
        <end position="33"/>
    </location>
</feature>
<reference evidence="2 3" key="1">
    <citation type="submission" date="2018-09" db="EMBL/GenBank/DDBJ databases">
        <title>Sphingomonas peninsula sp. nov., isolated from fildes peninsula, Antarctic soil.</title>
        <authorList>
            <person name="Yingchao G."/>
        </authorList>
    </citation>
    <scope>NUCLEOTIDE SEQUENCE [LARGE SCALE GENOMIC DNA]</scope>
    <source>
        <strain evidence="2 3">YZ-8</strain>
        <plasmid evidence="2 3">unnamed2</plasmid>
    </source>
</reference>
<gene>
    <name evidence="2" type="ORF">D3Y57_00195</name>
</gene>
<evidence type="ECO:0000313" key="3">
    <source>
        <dbReference type="Proteomes" id="UP000276254"/>
    </source>
</evidence>